<keyword evidence="4 6" id="KW-1133">Transmembrane helix</keyword>
<proteinExistence type="inferred from homology"/>
<sequence>MSARRLLAPKFWGFHLVGIVCVVVATGLGFWQLDAWQQQREHEARDLTLVEPKPLDDVLGADDAFPGAGLGAPVLLEGEWVPEGTVYIKDRESDGKNGFWAVTPLATAAPGHPAILVVRGWAPTVEEAPAPPTGSAEFVGLLQPTEGTRGVTDDDPTDDVLPQVRLADAIQHVDQDLYGGYVVVAEETAEGDWPVGEDAVNDGTSGLEAVGPDQLPEAKASTGLRNFLYAVEWWVFGLFAGFIWWRWMKDESERVDSKP</sequence>
<accession>A0A7Y9UQM3</accession>
<dbReference type="PANTHER" id="PTHR23427">
    <property type="entry name" value="SURFEIT LOCUS PROTEIN"/>
    <property type="match status" value="1"/>
</dbReference>
<organism evidence="7 8">
    <name type="scientific">Nocardioides daedukensis</name>
    <dbReference type="NCBI Taxonomy" id="634462"/>
    <lineage>
        <taxon>Bacteria</taxon>
        <taxon>Bacillati</taxon>
        <taxon>Actinomycetota</taxon>
        <taxon>Actinomycetes</taxon>
        <taxon>Propionibacteriales</taxon>
        <taxon>Nocardioidaceae</taxon>
        <taxon>Nocardioides</taxon>
    </lineage>
</organism>
<dbReference type="Proteomes" id="UP000540656">
    <property type="component" value="Unassembled WGS sequence"/>
</dbReference>
<dbReference type="PANTHER" id="PTHR23427:SF2">
    <property type="entry name" value="SURFEIT LOCUS PROTEIN 1"/>
    <property type="match status" value="1"/>
</dbReference>
<evidence type="ECO:0000313" key="7">
    <source>
        <dbReference type="EMBL" id="NYG59427.1"/>
    </source>
</evidence>
<dbReference type="Pfam" id="PF02104">
    <property type="entry name" value="SURF1"/>
    <property type="match status" value="1"/>
</dbReference>
<evidence type="ECO:0000313" key="8">
    <source>
        <dbReference type="Proteomes" id="UP000540656"/>
    </source>
</evidence>
<name>A0A7Y9UQM3_9ACTN</name>
<dbReference type="AlphaFoldDB" id="A0A7Y9UQM3"/>
<comment type="subcellular location">
    <subcellularLocation>
        <location evidence="6">Cell membrane</location>
        <topology evidence="6">Multi-pass membrane protein</topology>
    </subcellularLocation>
    <subcellularLocation>
        <location evidence="1">Membrane</location>
    </subcellularLocation>
</comment>
<dbReference type="RefSeq" id="WP_179502474.1">
    <property type="nucleotide sequence ID" value="NZ_JACCAA010000001.1"/>
</dbReference>
<keyword evidence="6" id="KW-1003">Cell membrane</keyword>
<feature type="transmembrane region" description="Helical" evidence="6">
    <location>
        <begin position="227"/>
        <end position="247"/>
    </location>
</feature>
<dbReference type="CDD" id="cd06662">
    <property type="entry name" value="SURF1"/>
    <property type="match status" value="1"/>
</dbReference>
<dbReference type="GO" id="GO:0005886">
    <property type="term" value="C:plasma membrane"/>
    <property type="evidence" value="ECO:0007669"/>
    <property type="project" value="UniProtKB-SubCell"/>
</dbReference>
<evidence type="ECO:0000256" key="1">
    <source>
        <dbReference type="ARBA" id="ARBA00004370"/>
    </source>
</evidence>
<keyword evidence="8" id="KW-1185">Reference proteome</keyword>
<keyword evidence="5 6" id="KW-0472">Membrane</keyword>
<protein>
    <recommendedName>
        <fullName evidence="6">SURF1-like protein</fullName>
    </recommendedName>
</protein>
<feature type="transmembrane region" description="Helical" evidence="6">
    <location>
        <begin position="12"/>
        <end position="31"/>
    </location>
</feature>
<evidence type="ECO:0000256" key="3">
    <source>
        <dbReference type="ARBA" id="ARBA00022692"/>
    </source>
</evidence>
<dbReference type="InterPro" id="IPR002994">
    <property type="entry name" value="Surf1/Shy1"/>
</dbReference>
<dbReference type="EMBL" id="JACCAA010000001">
    <property type="protein sequence ID" value="NYG59427.1"/>
    <property type="molecule type" value="Genomic_DNA"/>
</dbReference>
<dbReference type="PROSITE" id="PS50895">
    <property type="entry name" value="SURF1"/>
    <property type="match status" value="1"/>
</dbReference>
<comment type="caution">
    <text evidence="7">The sequence shown here is derived from an EMBL/GenBank/DDBJ whole genome shotgun (WGS) entry which is preliminary data.</text>
</comment>
<comment type="similarity">
    <text evidence="2 6">Belongs to the SURF1 family.</text>
</comment>
<evidence type="ECO:0000256" key="2">
    <source>
        <dbReference type="ARBA" id="ARBA00007165"/>
    </source>
</evidence>
<reference evidence="7 8" key="1">
    <citation type="submission" date="2020-07" db="EMBL/GenBank/DDBJ databases">
        <title>Sequencing the genomes of 1000 actinobacteria strains.</title>
        <authorList>
            <person name="Klenk H.-P."/>
        </authorList>
    </citation>
    <scope>NUCLEOTIDE SEQUENCE [LARGE SCALE GENOMIC DNA]</scope>
    <source>
        <strain evidence="7 8">DSM 23819</strain>
    </source>
</reference>
<evidence type="ECO:0000256" key="4">
    <source>
        <dbReference type="ARBA" id="ARBA00022989"/>
    </source>
</evidence>
<dbReference type="InterPro" id="IPR045214">
    <property type="entry name" value="Surf1/Surf4"/>
</dbReference>
<evidence type="ECO:0000256" key="5">
    <source>
        <dbReference type="ARBA" id="ARBA00023136"/>
    </source>
</evidence>
<gene>
    <name evidence="7" type="ORF">BJ980_002350</name>
</gene>
<keyword evidence="3 6" id="KW-0812">Transmembrane</keyword>
<evidence type="ECO:0000256" key="6">
    <source>
        <dbReference type="RuleBase" id="RU363076"/>
    </source>
</evidence>